<dbReference type="AlphaFoldDB" id="A0A644YID8"/>
<feature type="region of interest" description="Disordered" evidence="1">
    <location>
        <begin position="90"/>
        <end position="141"/>
    </location>
</feature>
<protein>
    <submittedName>
        <fullName evidence="2">Uncharacterized protein</fullName>
    </submittedName>
</protein>
<name>A0A644YID8_9ZZZZ</name>
<gene>
    <name evidence="2" type="ORF">SDC9_74164</name>
</gene>
<accession>A0A644YID8</accession>
<sequence>MEKCRFKTGAALALLILLLSLGASSTSAQNSIHDPNRVIVKQQPEVKPTPTEVSVEVSTPENITEKKEEVPALPYVNYKGISDPDQAKAEWVRENPEEYQKLQQPANAEQKVQQKAPVSEKRTVVKPSDAINDGSEPKDNQ</sequence>
<evidence type="ECO:0000313" key="2">
    <source>
        <dbReference type="EMBL" id="MPM27651.1"/>
    </source>
</evidence>
<evidence type="ECO:0000256" key="1">
    <source>
        <dbReference type="SAM" id="MobiDB-lite"/>
    </source>
</evidence>
<organism evidence="2">
    <name type="scientific">bioreactor metagenome</name>
    <dbReference type="NCBI Taxonomy" id="1076179"/>
    <lineage>
        <taxon>unclassified sequences</taxon>
        <taxon>metagenomes</taxon>
        <taxon>ecological metagenomes</taxon>
    </lineage>
</organism>
<feature type="compositionally biased region" description="Polar residues" evidence="1">
    <location>
        <begin position="101"/>
        <end position="113"/>
    </location>
</feature>
<proteinExistence type="predicted"/>
<reference evidence="2" key="1">
    <citation type="submission" date="2019-08" db="EMBL/GenBank/DDBJ databases">
        <authorList>
            <person name="Kucharzyk K."/>
            <person name="Murdoch R.W."/>
            <person name="Higgins S."/>
            <person name="Loffler F."/>
        </authorList>
    </citation>
    <scope>NUCLEOTIDE SEQUENCE</scope>
</reference>
<feature type="compositionally biased region" description="Basic and acidic residues" evidence="1">
    <location>
        <begin position="90"/>
        <end position="100"/>
    </location>
</feature>
<feature type="region of interest" description="Disordered" evidence="1">
    <location>
        <begin position="43"/>
        <end position="68"/>
    </location>
</feature>
<comment type="caution">
    <text evidence="2">The sequence shown here is derived from an EMBL/GenBank/DDBJ whole genome shotgun (WGS) entry which is preliminary data.</text>
</comment>
<dbReference type="EMBL" id="VSSQ01005049">
    <property type="protein sequence ID" value="MPM27651.1"/>
    <property type="molecule type" value="Genomic_DNA"/>
</dbReference>